<dbReference type="AlphaFoldDB" id="A0AAE5LN69"/>
<comment type="caution">
    <text evidence="1">The sequence shown here is derived from an EMBL/GenBank/DDBJ whole genome shotgun (WGS) entry which is preliminary data.</text>
</comment>
<accession>A0AAE5LN69</accession>
<organism evidence="1 2">
    <name type="scientific">Clostridium beijerinckii</name>
    <name type="common">Clostridium MP</name>
    <dbReference type="NCBI Taxonomy" id="1520"/>
    <lineage>
        <taxon>Bacteria</taxon>
        <taxon>Bacillati</taxon>
        <taxon>Bacillota</taxon>
        <taxon>Clostridia</taxon>
        <taxon>Eubacteriales</taxon>
        <taxon>Clostridiaceae</taxon>
        <taxon>Clostridium</taxon>
    </lineage>
</organism>
<proteinExistence type="predicted"/>
<name>A0AAE5LN69_CLOBE</name>
<gene>
    <name evidence="1" type="ORF">BCD95_000405</name>
</gene>
<dbReference type="Proteomes" id="UP000822184">
    <property type="component" value="Unassembled WGS sequence"/>
</dbReference>
<protein>
    <submittedName>
        <fullName evidence="1">Uncharacterized protein</fullName>
    </submittedName>
</protein>
<evidence type="ECO:0000313" key="2">
    <source>
        <dbReference type="Proteomes" id="UP000822184"/>
    </source>
</evidence>
<reference evidence="1" key="1">
    <citation type="submission" date="2020-06" db="EMBL/GenBank/DDBJ databases">
        <title>Genomic insights into acetone-butanol-ethanol (ABE) fermentation by sequencing solventogenic clostridia strains.</title>
        <authorList>
            <person name="Brown S."/>
        </authorList>
    </citation>
    <scope>NUCLEOTIDE SEQUENCE</scope>
    <source>
        <strain evidence="1">DJ123</strain>
    </source>
</reference>
<evidence type="ECO:0000313" key="1">
    <source>
        <dbReference type="EMBL" id="NSB12146.1"/>
    </source>
</evidence>
<dbReference type="EMBL" id="JABTDW010000001">
    <property type="protein sequence ID" value="NSB12146.1"/>
    <property type="molecule type" value="Genomic_DNA"/>
</dbReference>
<sequence>MAYVGSGSDVVVPNGIDDVTKTSMGLKVF</sequence>